<evidence type="ECO:0000256" key="11">
    <source>
        <dbReference type="ARBA" id="ARBA00023136"/>
    </source>
</evidence>
<keyword evidence="11 14" id="KW-0472">Membrane</keyword>
<dbReference type="PROSITE" id="PS52016">
    <property type="entry name" value="TONB_DEPENDENT_REC_3"/>
    <property type="match status" value="1"/>
</dbReference>
<dbReference type="Pfam" id="PF00593">
    <property type="entry name" value="TonB_dep_Rec_b-barrel"/>
    <property type="match status" value="1"/>
</dbReference>
<evidence type="ECO:0000256" key="3">
    <source>
        <dbReference type="ARBA" id="ARBA00022448"/>
    </source>
</evidence>
<evidence type="ECO:0000259" key="17">
    <source>
        <dbReference type="Pfam" id="PF00593"/>
    </source>
</evidence>
<dbReference type="InterPro" id="IPR012910">
    <property type="entry name" value="Plug_dom"/>
</dbReference>
<dbReference type="InterPro" id="IPR037066">
    <property type="entry name" value="Plug_dom_sf"/>
</dbReference>
<dbReference type="GO" id="GO:0015344">
    <property type="term" value="F:siderophore uptake transmembrane transporter activity"/>
    <property type="evidence" value="ECO:0007669"/>
    <property type="project" value="TreeGrafter"/>
</dbReference>
<evidence type="ECO:0000313" key="20">
    <source>
        <dbReference type="Proteomes" id="UP000186953"/>
    </source>
</evidence>
<evidence type="ECO:0000256" key="7">
    <source>
        <dbReference type="ARBA" id="ARBA00022729"/>
    </source>
</evidence>
<evidence type="ECO:0000256" key="1">
    <source>
        <dbReference type="ARBA" id="ARBA00004571"/>
    </source>
</evidence>
<keyword evidence="20" id="KW-1185">Reference proteome</keyword>
<dbReference type="Gene3D" id="2.40.170.20">
    <property type="entry name" value="TonB-dependent receptor, beta-barrel domain"/>
    <property type="match status" value="1"/>
</dbReference>
<dbReference type="NCBIfam" id="TIGR01783">
    <property type="entry name" value="TonB-siderophor"/>
    <property type="match status" value="1"/>
</dbReference>
<keyword evidence="5" id="KW-0410">Iron transport</keyword>
<reference evidence="20" key="1">
    <citation type="submission" date="2017-01" db="EMBL/GenBank/DDBJ databases">
        <authorList>
            <person name="Varghese N."/>
            <person name="Submissions S."/>
        </authorList>
    </citation>
    <scope>NUCLEOTIDE SEQUENCE [LARGE SCALE GENOMIC DNA]</scope>
    <source>
        <strain evidence="20">DSM 15366</strain>
    </source>
</reference>
<protein>
    <submittedName>
        <fullName evidence="19">Iron complex outermembrane recepter protein</fullName>
    </submittedName>
</protein>
<keyword evidence="9" id="KW-0406">Ion transport</keyword>
<keyword evidence="4 14" id="KW-1134">Transmembrane beta strand</keyword>
<evidence type="ECO:0000313" key="19">
    <source>
        <dbReference type="EMBL" id="SIQ31716.1"/>
    </source>
</evidence>
<dbReference type="InterPro" id="IPR010105">
    <property type="entry name" value="TonB_sidphr_rcpt"/>
</dbReference>
<evidence type="ECO:0000256" key="4">
    <source>
        <dbReference type="ARBA" id="ARBA00022452"/>
    </source>
</evidence>
<dbReference type="InterPro" id="IPR039426">
    <property type="entry name" value="TonB-dep_rcpt-like"/>
</dbReference>
<dbReference type="InterPro" id="IPR036942">
    <property type="entry name" value="Beta-barrel_TonB_sf"/>
</dbReference>
<keyword evidence="7 16" id="KW-0732">Signal</keyword>
<keyword evidence="6 14" id="KW-0812">Transmembrane</keyword>
<dbReference type="PANTHER" id="PTHR32552:SF68">
    <property type="entry name" value="FERRICHROME OUTER MEMBRANE TRANSPORTER_PHAGE RECEPTOR"/>
    <property type="match status" value="1"/>
</dbReference>
<evidence type="ECO:0000256" key="10">
    <source>
        <dbReference type="ARBA" id="ARBA00023077"/>
    </source>
</evidence>
<evidence type="ECO:0000259" key="18">
    <source>
        <dbReference type="Pfam" id="PF07715"/>
    </source>
</evidence>
<evidence type="ECO:0000256" key="8">
    <source>
        <dbReference type="ARBA" id="ARBA00023004"/>
    </source>
</evidence>
<evidence type="ECO:0000256" key="5">
    <source>
        <dbReference type="ARBA" id="ARBA00022496"/>
    </source>
</evidence>
<feature type="domain" description="TonB-dependent receptor-like beta-barrel" evidence="17">
    <location>
        <begin position="332"/>
        <end position="744"/>
    </location>
</feature>
<evidence type="ECO:0000256" key="14">
    <source>
        <dbReference type="PROSITE-ProRule" id="PRU01360"/>
    </source>
</evidence>
<comment type="subcellular location">
    <subcellularLocation>
        <location evidence="1 14">Cell outer membrane</location>
        <topology evidence="1 14">Multi-pass membrane protein</topology>
    </subcellularLocation>
</comment>
<proteinExistence type="inferred from homology"/>
<dbReference type="Pfam" id="PF07715">
    <property type="entry name" value="Plug"/>
    <property type="match status" value="1"/>
</dbReference>
<organism evidence="19 20">
    <name type="scientific">Maribacter ulvicola</name>
    <dbReference type="NCBI Taxonomy" id="228959"/>
    <lineage>
        <taxon>Bacteria</taxon>
        <taxon>Pseudomonadati</taxon>
        <taxon>Bacteroidota</taxon>
        <taxon>Flavobacteriia</taxon>
        <taxon>Flavobacteriales</taxon>
        <taxon>Flavobacteriaceae</taxon>
        <taxon>Maribacter</taxon>
    </lineage>
</organism>
<dbReference type="Pfam" id="PF13715">
    <property type="entry name" value="CarbopepD_reg_2"/>
    <property type="match status" value="1"/>
</dbReference>
<dbReference type="Gene3D" id="2.60.40.1120">
    <property type="entry name" value="Carboxypeptidase-like, regulatory domain"/>
    <property type="match status" value="1"/>
</dbReference>
<comment type="similarity">
    <text evidence="2 14 15">Belongs to the TonB-dependent receptor family.</text>
</comment>
<keyword evidence="12" id="KW-0675">Receptor</keyword>
<evidence type="ECO:0000256" key="6">
    <source>
        <dbReference type="ARBA" id="ARBA00022692"/>
    </source>
</evidence>
<dbReference type="STRING" id="228959.SAMN05421797_1011383"/>
<evidence type="ECO:0000256" key="13">
    <source>
        <dbReference type="ARBA" id="ARBA00023237"/>
    </source>
</evidence>
<dbReference type="InterPro" id="IPR000531">
    <property type="entry name" value="Beta-barrel_TonB"/>
</dbReference>
<dbReference type="AlphaFoldDB" id="A0A1N6RSK2"/>
<keyword evidence="13 14" id="KW-0998">Cell outer membrane</keyword>
<dbReference type="InterPro" id="IPR008969">
    <property type="entry name" value="CarboxyPept-like_regulatory"/>
</dbReference>
<evidence type="ECO:0000256" key="16">
    <source>
        <dbReference type="SAM" id="SignalP"/>
    </source>
</evidence>
<evidence type="ECO:0000256" key="2">
    <source>
        <dbReference type="ARBA" id="ARBA00009810"/>
    </source>
</evidence>
<dbReference type="GO" id="GO:0038023">
    <property type="term" value="F:signaling receptor activity"/>
    <property type="evidence" value="ECO:0007669"/>
    <property type="project" value="InterPro"/>
</dbReference>
<dbReference type="Gene3D" id="2.170.130.10">
    <property type="entry name" value="TonB-dependent receptor, plug domain"/>
    <property type="match status" value="1"/>
</dbReference>
<dbReference type="GO" id="GO:0015891">
    <property type="term" value="P:siderophore transport"/>
    <property type="evidence" value="ECO:0007669"/>
    <property type="project" value="InterPro"/>
</dbReference>
<keyword evidence="8" id="KW-0408">Iron</keyword>
<feature type="domain" description="TonB-dependent receptor plug" evidence="18">
    <location>
        <begin position="134"/>
        <end position="230"/>
    </location>
</feature>
<dbReference type="Proteomes" id="UP000186953">
    <property type="component" value="Unassembled WGS sequence"/>
</dbReference>
<dbReference type="EMBL" id="FTMA01000001">
    <property type="protein sequence ID" value="SIQ31716.1"/>
    <property type="molecule type" value="Genomic_DNA"/>
</dbReference>
<evidence type="ECO:0000256" key="15">
    <source>
        <dbReference type="RuleBase" id="RU003357"/>
    </source>
</evidence>
<dbReference type="SUPFAM" id="SSF56935">
    <property type="entry name" value="Porins"/>
    <property type="match status" value="1"/>
</dbReference>
<keyword evidence="3 14" id="KW-0813">Transport</keyword>
<dbReference type="GO" id="GO:0009279">
    <property type="term" value="C:cell outer membrane"/>
    <property type="evidence" value="ECO:0007669"/>
    <property type="project" value="UniProtKB-SubCell"/>
</dbReference>
<name>A0A1N6RSK2_9FLAO</name>
<accession>A0A1N6RSK2</accession>
<keyword evidence="10 15" id="KW-0798">TonB box</keyword>
<sequence>MKNLYSALLLLLCSAFTYAQSGGVSGLVIDQNNNPLSNVNITISHTSLGTTTNAKGKFEITNLATGTYTLTFSIMGHDTKQIKAIVAANEVTVLHTISLPEKSEQLNEVVVKGHHNKYAVKTPSSSLRLKTEVAKLPQNIQIISSELLQDQQATSIMDGVIRNVSGVTMLNHWGNFARVHMRGFRLPAFRNGFNVQDSWGPLSEDMAFVDQIEFVKGPAGFMMSAGEPGGFYNVVTKKPTEKTIRQVSLIAGSFDNYRATLDLGGKATENGKLLYRFNAMYQTSDSHRGNEDAERYGFAPALTYKLSQKTSITTELNVQQAESYMGAAYVFAPKGDEFGSLDRDFKFTDTNYPASDIQEVTFLSTIKHDFNNDWSWETKFASIRYNQEGNSSWIGSIEENGDAVRMVTNWDALSVGKYVQSYISGALKTGSINHKLLGGFDYSQKEYRADFGQRGLIDIEQPFNIYNPVYGNTEFPVFNKSVPVQYRDDNYIYGNINRSLYLQDEIGFFNDRARLTLAGRYTHLFTRGKDETDSKITPRIGLSVDILPTLTAYGLYDRSFIGQSGVSFTGEAFDPVDANDIEGGLKKSFFNGRLRTSLGAYQITKQNVLVSDPENPNFSVQLGEIQSKGIEFDVQGEITPELNVILNYANTHVEITEDTDPENIGQRISGHAKHVTNGWLNYKFADDSKLQGFGGSLGYQYQIDRSTWSLGADNNSFLPDYFRLDSALSWSNNKLRIQLNVNNLLDKYLYSGSISKAYIYWQSEPGINGRVTVTYNF</sequence>
<dbReference type="OrthoDB" id="9775095at2"/>
<feature type="signal peptide" evidence="16">
    <location>
        <begin position="1"/>
        <end position="19"/>
    </location>
</feature>
<dbReference type="SUPFAM" id="SSF49464">
    <property type="entry name" value="Carboxypeptidase regulatory domain-like"/>
    <property type="match status" value="1"/>
</dbReference>
<dbReference type="RefSeq" id="WP_076547556.1">
    <property type="nucleotide sequence ID" value="NZ_FTMA01000001.1"/>
</dbReference>
<dbReference type="CDD" id="cd01347">
    <property type="entry name" value="ligand_gated_channel"/>
    <property type="match status" value="1"/>
</dbReference>
<dbReference type="PANTHER" id="PTHR32552">
    <property type="entry name" value="FERRICHROME IRON RECEPTOR-RELATED"/>
    <property type="match status" value="1"/>
</dbReference>
<feature type="chain" id="PRO_5012523428" evidence="16">
    <location>
        <begin position="20"/>
        <end position="777"/>
    </location>
</feature>
<evidence type="ECO:0000256" key="12">
    <source>
        <dbReference type="ARBA" id="ARBA00023170"/>
    </source>
</evidence>
<evidence type="ECO:0000256" key="9">
    <source>
        <dbReference type="ARBA" id="ARBA00023065"/>
    </source>
</evidence>
<gene>
    <name evidence="19" type="ORF">SAMN05421797_1011383</name>
</gene>